<dbReference type="Proteomes" id="UP000030940">
    <property type="component" value="Chromosome"/>
</dbReference>
<keyword evidence="4 6" id="KW-0133">Cell shape</keyword>
<dbReference type="GO" id="GO:0005737">
    <property type="term" value="C:cytoplasm"/>
    <property type="evidence" value="ECO:0007669"/>
    <property type="project" value="UniProtKB-SubCell"/>
</dbReference>
<dbReference type="GO" id="GO:0000902">
    <property type="term" value="P:cell morphogenesis"/>
    <property type="evidence" value="ECO:0007669"/>
    <property type="project" value="InterPro"/>
</dbReference>
<protein>
    <recommendedName>
        <fullName evidence="6">Cell shape-determining protein MreB</fullName>
    </recommendedName>
</protein>
<dbReference type="Gene3D" id="3.30.420.40">
    <property type="match status" value="2"/>
</dbReference>
<dbReference type="STRING" id="1245910.OY14_03580"/>
<evidence type="ECO:0000256" key="1">
    <source>
        <dbReference type="ARBA" id="ARBA00022490"/>
    </source>
</evidence>
<keyword evidence="2 6" id="KW-0547">Nucleotide-binding</keyword>
<proteinExistence type="inferred from homology"/>
<evidence type="ECO:0000313" key="7">
    <source>
        <dbReference type="EMBL" id="AJA90655.1"/>
    </source>
</evidence>
<accession>A0A0A7UX51</accession>
<sequence length="349" mass="38269">MNLFKSFLIDIGIDLGTCNTLVYIKDYGVVMSEPSVVAIDITKGNRVVAVGRNAKKMLWKTPENIKAVRPLRDGVIADIENTEKMIKYFINQIFSRKKLFFKPRMVIGVPTCITEVERRAVKESAMNAGAREVKVIEESLAAAIGSDIPIFEPTGHMVCDIGGGTTEISVISLGGMVVSRAIRTGGDEFDESIIKYMRNSHNIIIGQQTAEKLKIKIGNVYPDVQNLRVEKIDIKGTDAVTGLPRKQLVDSMEVRESLQEPINIVVDEVKRTLGATPPELATDIVERGIILTGGGALLKGLNRLLSKETGVPVYVADNPLLSVAVGAGLFYDYANRIDISKNIYSFINE</sequence>
<organism evidence="7 8">
    <name type="scientific">Borreliella chilensis</name>
    <dbReference type="NCBI Taxonomy" id="1245910"/>
    <lineage>
        <taxon>Bacteria</taxon>
        <taxon>Pseudomonadati</taxon>
        <taxon>Spirochaetota</taxon>
        <taxon>Spirochaetia</taxon>
        <taxon>Spirochaetales</taxon>
        <taxon>Borreliaceae</taxon>
        <taxon>Borreliella</taxon>
    </lineage>
</organism>
<evidence type="ECO:0000256" key="2">
    <source>
        <dbReference type="ARBA" id="ARBA00022741"/>
    </source>
</evidence>
<evidence type="ECO:0000256" key="5">
    <source>
        <dbReference type="ARBA" id="ARBA00023458"/>
    </source>
</evidence>
<dbReference type="CDD" id="cd10225">
    <property type="entry name" value="ASKHA_NBD_MreB-like"/>
    <property type="match status" value="1"/>
</dbReference>
<dbReference type="InterPro" id="IPR056546">
    <property type="entry name" value="MreB_MamK-like"/>
</dbReference>
<dbReference type="PANTHER" id="PTHR42749:SF1">
    <property type="entry name" value="CELL SHAPE-DETERMINING PROTEIN MREB"/>
    <property type="match status" value="1"/>
</dbReference>
<feature type="binding site" evidence="6">
    <location>
        <begin position="163"/>
        <end position="165"/>
    </location>
    <ligand>
        <name>ATP</name>
        <dbReference type="ChEBI" id="CHEBI:30616"/>
    </ligand>
</feature>
<comment type="subunit">
    <text evidence="6">Forms polymers.</text>
</comment>
<keyword evidence="8" id="KW-1185">Reference proteome</keyword>
<evidence type="ECO:0000256" key="3">
    <source>
        <dbReference type="ARBA" id="ARBA00022840"/>
    </source>
</evidence>
<gene>
    <name evidence="6" type="primary">mreB</name>
    <name evidence="7" type="ORF">OY14_03580</name>
</gene>
<evidence type="ECO:0000256" key="6">
    <source>
        <dbReference type="HAMAP-Rule" id="MF_02207"/>
    </source>
</evidence>
<dbReference type="NCBIfam" id="TIGR00904">
    <property type="entry name" value="mreB"/>
    <property type="match status" value="1"/>
</dbReference>
<keyword evidence="1 6" id="KW-0963">Cytoplasm</keyword>
<feature type="binding site" evidence="6">
    <location>
        <begin position="294"/>
        <end position="297"/>
    </location>
    <ligand>
        <name>ATP</name>
        <dbReference type="ChEBI" id="CHEBI:30616"/>
    </ligand>
</feature>
<dbReference type="NCBIfam" id="NF010539">
    <property type="entry name" value="PRK13927.1"/>
    <property type="match status" value="1"/>
</dbReference>
<dbReference type="KEGG" id="bchi:OY14_03580"/>
<evidence type="ECO:0000256" key="4">
    <source>
        <dbReference type="ARBA" id="ARBA00022960"/>
    </source>
</evidence>
<keyword evidence="3 6" id="KW-0067">ATP-binding</keyword>
<comment type="function">
    <text evidence="6">Forms membrane-associated dynamic filaments that are essential for cell shape determination. Acts by regulating cell wall synthesis and cell elongation, and thus cell shape. A feedback loop between cell geometry and MreB localization may maintain elongated cell shape by targeting cell wall growth to regions of negative cell wall curvature.</text>
</comment>
<dbReference type="GO" id="GO:0008360">
    <property type="term" value="P:regulation of cell shape"/>
    <property type="evidence" value="ECO:0007669"/>
    <property type="project" value="UniProtKB-UniRule"/>
</dbReference>
<dbReference type="InterPro" id="IPR043129">
    <property type="entry name" value="ATPase_NBD"/>
</dbReference>
<dbReference type="GO" id="GO:0005524">
    <property type="term" value="F:ATP binding"/>
    <property type="evidence" value="ECO:0007669"/>
    <property type="project" value="UniProtKB-KW"/>
</dbReference>
<comment type="subcellular location">
    <subcellularLocation>
        <location evidence="6">Cytoplasm</location>
    </subcellularLocation>
    <text evidence="6">Membrane-associated.</text>
</comment>
<feature type="binding site" evidence="6">
    <location>
        <begin position="211"/>
        <end position="214"/>
    </location>
    <ligand>
        <name>ATP</name>
        <dbReference type="ChEBI" id="CHEBI:30616"/>
    </ligand>
</feature>
<comment type="caution">
    <text evidence="6">Lacks conserved residue(s) required for the propagation of feature annotation.</text>
</comment>
<dbReference type="EMBL" id="CP009910">
    <property type="protein sequence ID" value="AJA90655.1"/>
    <property type="molecule type" value="Genomic_DNA"/>
</dbReference>
<dbReference type="PRINTS" id="PR01652">
    <property type="entry name" value="SHAPEPROTEIN"/>
</dbReference>
<comment type="similarity">
    <text evidence="5 6">Belongs to the FtsA/MreB family.</text>
</comment>
<dbReference type="SUPFAM" id="SSF53067">
    <property type="entry name" value="Actin-like ATPase domain"/>
    <property type="match status" value="2"/>
</dbReference>
<dbReference type="HOGENOM" id="CLU_052037_0_0_12"/>
<dbReference type="AlphaFoldDB" id="A0A0A7UX51"/>
<dbReference type="InterPro" id="IPR004753">
    <property type="entry name" value="MreB"/>
</dbReference>
<dbReference type="Pfam" id="PF06723">
    <property type="entry name" value="MreB_Mbl"/>
    <property type="match status" value="1"/>
</dbReference>
<dbReference type="PANTHER" id="PTHR42749">
    <property type="entry name" value="CELL SHAPE-DETERMINING PROTEIN MREB"/>
    <property type="match status" value="1"/>
</dbReference>
<name>A0A0A7UX51_9SPIR</name>
<evidence type="ECO:0000313" key="8">
    <source>
        <dbReference type="Proteomes" id="UP000030940"/>
    </source>
</evidence>
<reference evidence="7 8" key="1">
    <citation type="journal article" date="2015" name="Genome Announc.">
        <title>Genome Sequence of Borrelia chilensis VA1, a South American Member of the Lyme Borreliosis Group.</title>
        <authorList>
            <person name="Huang W."/>
            <person name="Ojaimi C."/>
            <person name="Fallon J.T."/>
            <person name="Travisany D."/>
            <person name="Maass A."/>
            <person name="Ivanova L."/>
            <person name="Tomova A."/>
            <person name="Gonzalez-Acuna D."/>
            <person name="Godfrey H.P."/>
            <person name="Cabello F.C."/>
        </authorList>
    </citation>
    <scope>NUCLEOTIDE SEQUENCE [LARGE SCALE GENOMIC DNA]</scope>
    <source>
        <strain evidence="7 8">VA1</strain>
    </source>
</reference>
<dbReference type="HAMAP" id="MF_02207">
    <property type="entry name" value="MreB"/>
    <property type="match status" value="1"/>
</dbReference>